<dbReference type="Pfam" id="PF08241">
    <property type="entry name" value="Methyltransf_11"/>
    <property type="match status" value="1"/>
</dbReference>
<dbReference type="SUPFAM" id="SSF53335">
    <property type="entry name" value="S-adenosyl-L-methionine-dependent methyltransferases"/>
    <property type="match status" value="1"/>
</dbReference>
<dbReference type="KEGG" id="sus:Acid_4738"/>
<reference evidence="2" key="1">
    <citation type="submission" date="2006-10" db="EMBL/GenBank/DDBJ databases">
        <title>Complete sequence of Solibacter usitatus Ellin6076.</title>
        <authorList>
            <consortium name="US DOE Joint Genome Institute"/>
            <person name="Copeland A."/>
            <person name="Lucas S."/>
            <person name="Lapidus A."/>
            <person name="Barry K."/>
            <person name="Detter J.C."/>
            <person name="Glavina del Rio T."/>
            <person name="Hammon N."/>
            <person name="Israni S."/>
            <person name="Dalin E."/>
            <person name="Tice H."/>
            <person name="Pitluck S."/>
            <person name="Thompson L.S."/>
            <person name="Brettin T."/>
            <person name="Bruce D."/>
            <person name="Han C."/>
            <person name="Tapia R."/>
            <person name="Gilna P."/>
            <person name="Schmutz J."/>
            <person name="Larimer F."/>
            <person name="Land M."/>
            <person name="Hauser L."/>
            <person name="Kyrpides N."/>
            <person name="Mikhailova N."/>
            <person name="Janssen P.H."/>
            <person name="Kuske C.R."/>
            <person name="Richardson P."/>
        </authorList>
    </citation>
    <scope>NUCLEOTIDE SEQUENCE</scope>
    <source>
        <strain evidence="2">Ellin6076</strain>
    </source>
</reference>
<sequence>MLPAESPEFPPLNWKRFFSKPENAHLTPELRARIQASFDQAASDEEHFPSTIDPRIYHVKLIREHLGELRGRRVLDVGCGKGRFARVFQSQEPEAELWGLDISEEMLRFVPAGIHTRAGSMTELPFEDAFFDGAYATESLEHAVEIEKAVSEICRVVKPGGRIVVIDKNAEHWGRLDTPEWEKWFTPKQLERLLAQHCAHVSSRLISYWEDVEPDGLFVAWLAVK</sequence>
<accession>Q01XB8</accession>
<dbReference type="InParanoid" id="Q01XB8"/>
<organism evidence="2">
    <name type="scientific">Solibacter usitatus (strain Ellin6076)</name>
    <dbReference type="NCBI Taxonomy" id="234267"/>
    <lineage>
        <taxon>Bacteria</taxon>
        <taxon>Pseudomonadati</taxon>
        <taxon>Acidobacteriota</taxon>
        <taxon>Terriglobia</taxon>
        <taxon>Bryobacterales</taxon>
        <taxon>Solibacteraceae</taxon>
        <taxon>Candidatus Solibacter</taxon>
    </lineage>
</organism>
<dbReference type="STRING" id="234267.Acid_4738"/>
<protein>
    <submittedName>
        <fullName evidence="2">Methyltransferase type 11</fullName>
    </submittedName>
</protein>
<dbReference type="FunCoup" id="Q01XB8">
    <property type="interactions" value="265"/>
</dbReference>
<dbReference type="CDD" id="cd02440">
    <property type="entry name" value="AdoMet_MTases"/>
    <property type="match status" value="1"/>
</dbReference>
<dbReference type="Gene3D" id="3.40.50.150">
    <property type="entry name" value="Vaccinia Virus protein VP39"/>
    <property type="match status" value="1"/>
</dbReference>
<dbReference type="HOGENOM" id="CLU_1229223_0_0_0"/>
<name>Q01XB8_SOLUE</name>
<keyword evidence="2" id="KW-0489">Methyltransferase</keyword>
<dbReference type="AlphaFoldDB" id="Q01XB8"/>
<dbReference type="InterPro" id="IPR013216">
    <property type="entry name" value="Methyltransf_11"/>
</dbReference>
<dbReference type="GO" id="GO:0032259">
    <property type="term" value="P:methylation"/>
    <property type="evidence" value="ECO:0007669"/>
    <property type="project" value="UniProtKB-KW"/>
</dbReference>
<evidence type="ECO:0000313" key="2">
    <source>
        <dbReference type="EMBL" id="ABJ85697.1"/>
    </source>
</evidence>
<dbReference type="eggNOG" id="COG2226">
    <property type="taxonomic scope" value="Bacteria"/>
</dbReference>
<keyword evidence="2" id="KW-0808">Transferase</keyword>
<dbReference type="PANTHER" id="PTHR43591">
    <property type="entry name" value="METHYLTRANSFERASE"/>
    <property type="match status" value="1"/>
</dbReference>
<dbReference type="EMBL" id="CP000473">
    <property type="protein sequence ID" value="ABJ85697.1"/>
    <property type="molecule type" value="Genomic_DNA"/>
</dbReference>
<dbReference type="InterPro" id="IPR029063">
    <property type="entry name" value="SAM-dependent_MTases_sf"/>
</dbReference>
<gene>
    <name evidence="2" type="ordered locus">Acid_4738</name>
</gene>
<evidence type="ECO:0000259" key="1">
    <source>
        <dbReference type="Pfam" id="PF08241"/>
    </source>
</evidence>
<dbReference type="GO" id="GO:0008757">
    <property type="term" value="F:S-adenosylmethionine-dependent methyltransferase activity"/>
    <property type="evidence" value="ECO:0007669"/>
    <property type="project" value="InterPro"/>
</dbReference>
<feature type="domain" description="Methyltransferase type 11" evidence="1">
    <location>
        <begin position="75"/>
        <end position="165"/>
    </location>
</feature>
<proteinExistence type="predicted"/>